<protein>
    <recommendedName>
        <fullName evidence="4">Fungal N-terminal domain-containing protein</fullName>
    </recommendedName>
</protein>
<accession>A0A317T611</accession>
<gene>
    <name evidence="2" type="ORF">C7212DRAFT_341027</name>
</gene>
<evidence type="ECO:0000313" key="3">
    <source>
        <dbReference type="Proteomes" id="UP000246991"/>
    </source>
</evidence>
<dbReference type="AlphaFoldDB" id="A0A317T611"/>
<dbReference type="STRING" id="42249.A0A317T611"/>
<evidence type="ECO:0008006" key="4">
    <source>
        <dbReference type="Google" id="ProtNLM"/>
    </source>
</evidence>
<proteinExistence type="predicted"/>
<dbReference type="EMBL" id="PYWC01000001">
    <property type="protein sequence ID" value="PWW80916.1"/>
    <property type="molecule type" value="Genomic_DNA"/>
</dbReference>
<feature type="region of interest" description="Disordered" evidence="1">
    <location>
        <begin position="136"/>
        <end position="171"/>
    </location>
</feature>
<dbReference type="OrthoDB" id="1911848at2759"/>
<dbReference type="Proteomes" id="UP000246991">
    <property type="component" value="Unassembled WGS sequence"/>
</dbReference>
<comment type="caution">
    <text evidence="2">The sequence shown here is derived from an EMBL/GenBank/DDBJ whole genome shotgun (WGS) entry which is preliminary data.</text>
</comment>
<evidence type="ECO:0000256" key="1">
    <source>
        <dbReference type="SAM" id="MobiDB-lite"/>
    </source>
</evidence>
<reference evidence="2 3" key="1">
    <citation type="submission" date="2018-03" db="EMBL/GenBank/DDBJ databases">
        <title>Genomes of Pezizomycetes fungi and the evolution of truffles.</title>
        <authorList>
            <person name="Murat C."/>
            <person name="Payen T."/>
            <person name="Noel B."/>
            <person name="Kuo A."/>
            <person name="Martin F.M."/>
        </authorList>
    </citation>
    <scope>NUCLEOTIDE SEQUENCE [LARGE SCALE GENOMIC DNA]</scope>
    <source>
        <strain evidence="2">091103-1</strain>
    </source>
</reference>
<sequence length="253" mass="28476">MEDGLTLELLSAADICLRAGQNLCKRYKDIRGVHRDVDDLNIRVENVWIHIAYQLATIQSSSGALPSILRKRAAVLLDELRFCLHTAYRNLEKVTDKNGKTAMKTLWFALFQKRSLEKDVLALETWRDAFSTFSSHDIDTERPEPDPILPTGIGRDPQPASSADSSFSNSSSQPGSLFLAISNNLDTGSSYDELAAIIDTIGWSWETDNVHQKHNPHLYWNQYPTASHLFTSQRIQICASPSPAENTEHVEHR</sequence>
<feature type="compositionally biased region" description="Basic and acidic residues" evidence="1">
    <location>
        <begin position="136"/>
        <end position="145"/>
    </location>
</feature>
<evidence type="ECO:0000313" key="2">
    <source>
        <dbReference type="EMBL" id="PWW80916.1"/>
    </source>
</evidence>
<keyword evidence="3" id="KW-1185">Reference proteome</keyword>
<feature type="compositionally biased region" description="Low complexity" evidence="1">
    <location>
        <begin position="161"/>
        <end position="171"/>
    </location>
</feature>
<name>A0A317T611_9PEZI</name>
<organism evidence="2 3">
    <name type="scientific">Tuber magnatum</name>
    <name type="common">white Piedmont truffle</name>
    <dbReference type="NCBI Taxonomy" id="42249"/>
    <lineage>
        <taxon>Eukaryota</taxon>
        <taxon>Fungi</taxon>
        <taxon>Dikarya</taxon>
        <taxon>Ascomycota</taxon>
        <taxon>Pezizomycotina</taxon>
        <taxon>Pezizomycetes</taxon>
        <taxon>Pezizales</taxon>
        <taxon>Tuberaceae</taxon>
        <taxon>Tuber</taxon>
    </lineage>
</organism>